<sequence length="253" mass="26708">MKRILCLAVMLALVLTAVLAPTAALAATTYTVRTTASVNLRKGPGLDYAKITSVSSGRNFTYTGVSRFDSRGQGWHQVSYNGGTAWISWAYSNLQKNGSAISEDRAVRASASLNVRKGAGTSYSRITTVSNGTNMVYLGETVTVGGTTWYKVSCSAGIGWVSGAYSRLVSTADVKPVSGGSGSSSSSKVYVSGGTVWLRSGPGLGYSKVTTVKKGTNLTYRGSSSVDNRGVRWYNVTYNGSSAWISSRYSKLS</sequence>
<dbReference type="InterPro" id="IPR003646">
    <property type="entry name" value="SH3-like_bac-type"/>
</dbReference>
<evidence type="ECO:0000259" key="2">
    <source>
        <dbReference type="PROSITE" id="PS51781"/>
    </source>
</evidence>
<feature type="signal peptide" evidence="1">
    <location>
        <begin position="1"/>
        <end position="26"/>
    </location>
</feature>
<evidence type="ECO:0000313" key="4">
    <source>
        <dbReference type="Proteomes" id="UP000824260"/>
    </source>
</evidence>
<feature type="domain" description="SH3b" evidence="2">
    <location>
        <begin position="186"/>
        <end position="253"/>
    </location>
</feature>
<comment type="caution">
    <text evidence="3">The sequence shown here is derived from an EMBL/GenBank/DDBJ whole genome shotgun (WGS) entry which is preliminary data.</text>
</comment>
<dbReference type="Gene3D" id="2.30.30.40">
    <property type="entry name" value="SH3 Domains"/>
    <property type="match status" value="3"/>
</dbReference>
<dbReference type="PANTHER" id="PTHR34408">
    <property type="entry name" value="FAMILY PROTEIN, PUTATIVE-RELATED"/>
    <property type="match status" value="1"/>
</dbReference>
<reference evidence="3" key="1">
    <citation type="submission" date="2020-10" db="EMBL/GenBank/DDBJ databases">
        <authorList>
            <person name="Gilroy R."/>
        </authorList>
    </citation>
    <scope>NUCLEOTIDE SEQUENCE</scope>
    <source>
        <strain evidence="3">ChiSjej6B24-2974</strain>
    </source>
</reference>
<dbReference type="SMART" id="SM00287">
    <property type="entry name" value="SH3b"/>
    <property type="match status" value="3"/>
</dbReference>
<dbReference type="Pfam" id="PF08239">
    <property type="entry name" value="SH3_3"/>
    <property type="match status" value="3"/>
</dbReference>
<dbReference type="InterPro" id="IPR052354">
    <property type="entry name" value="Cell_Wall_Dynamics_Protein"/>
</dbReference>
<evidence type="ECO:0000256" key="1">
    <source>
        <dbReference type="SAM" id="SignalP"/>
    </source>
</evidence>
<keyword evidence="1" id="KW-0732">Signal</keyword>
<feature type="domain" description="SH3b" evidence="2">
    <location>
        <begin position="102"/>
        <end position="172"/>
    </location>
</feature>
<dbReference type="Proteomes" id="UP000824260">
    <property type="component" value="Unassembled WGS sequence"/>
</dbReference>
<accession>A0A9D0ZNF0</accession>
<protein>
    <submittedName>
        <fullName evidence="3">SH3 domain-containing protein</fullName>
    </submittedName>
</protein>
<dbReference type="EMBL" id="DVFZ01000058">
    <property type="protein sequence ID" value="HIQ82666.1"/>
    <property type="molecule type" value="Genomic_DNA"/>
</dbReference>
<dbReference type="PROSITE" id="PS51781">
    <property type="entry name" value="SH3B"/>
    <property type="match status" value="3"/>
</dbReference>
<dbReference type="PANTHER" id="PTHR34408:SF1">
    <property type="entry name" value="GLYCOSYL HYDROLASE FAMILY 19 DOMAIN-CONTAINING PROTEIN HI_1415"/>
    <property type="match status" value="1"/>
</dbReference>
<proteinExistence type="predicted"/>
<feature type="chain" id="PRO_5039356715" evidence="1">
    <location>
        <begin position="27"/>
        <end position="253"/>
    </location>
</feature>
<gene>
    <name evidence="3" type="ORF">IAA52_06135</name>
</gene>
<name>A0A9D0ZNF0_9FIRM</name>
<organism evidence="3 4">
    <name type="scientific">Candidatus Pullichristensenella stercorigallinarum</name>
    <dbReference type="NCBI Taxonomy" id="2840909"/>
    <lineage>
        <taxon>Bacteria</taxon>
        <taxon>Bacillati</taxon>
        <taxon>Bacillota</taxon>
        <taxon>Clostridia</taxon>
        <taxon>Candidatus Pullichristensenella</taxon>
    </lineage>
</organism>
<dbReference type="AlphaFoldDB" id="A0A9D0ZNF0"/>
<reference evidence="3" key="2">
    <citation type="journal article" date="2021" name="PeerJ">
        <title>Extensive microbial diversity within the chicken gut microbiome revealed by metagenomics and culture.</title>
        <authorList>
            <person name="Gilroy R."/>
            <person name="Ravi A."/>
            <person name="Getino M."/>
            <person name="Pursley I."/>
            <person name="Horton D.L."/>
            <person name="Alikhan N.F."/>
            <person name="Baker D."/>
            <person name="Gharbi K."/>
            <person name="Hall N."/>
            <person name="Watson M."/>
            <person name="Adriaenssens E.M."/>
            <person name="Foster-Nyarko E."/>
            <person name="Jarju S."/>
            <person name="Secka A."/>
            <person name="Antonio M."/>
            <person name="Oren A."/>
            <person name="Chaudhuri R.R."/>
            <person name="La Ragione R."/>
            <person name="Hildebrand F."/>
            <person name="Pallen M.J."/>
        </authorList>
    </citation>
    <scope>NUCLEOTIDE SEQUENCE</scope>
    <source>
        <strain evidence="3">ChiSjej6B24-2974</strain>
    </source>
</reference>
<evidence type="ECO:0000313" key="3">
    <source>
        <dbReference type="EMBL" id="HIQ82666.1"/>
    </source>
</evidence>
<feature type="domain" description="SH3b" evidence="2">
    <location>
        <begin position="27"/>
        <end position="96"/>
    </location>
</feature>